<dbReference type="RefSeq" id="WP_396768584.1">
    <property type="nucleotide sequence ID" value="NZ_JBITLA010000002.1"/>
</dbReference>
<reference evidence="1 2" key="1">
    <citation type="submission" date="2024-10" db="EMBL/GenBank/DDBJ databases">
        <title>The Natural Products Discovery Center: Release of the First 8490 Sequenced Strains for Exploring Actinobacteria Biosynthetic Diversity.</title>
        <authorList>
            <person name="Kalkreuter E."/>
            <person name="Kautsar S.A."/>
            <person name="Yang D."/>
            <person name="Bader C.D."/>
            <person name="Teijaro C.N."/>
            <person name="Fluegel L."/>
            <person name="Davis C.M."/>
            <person name="Simpson J.R."/>
            <person name="Lauterbach L."/>
            <person name="Steele A.D."/>
            <person name="Gui C."/>
            <person name="Meng S."/>
            <person name="Li G."/>
            <person name="Viehrig K."/>
            <person name="Ye F."/>
            <person name="Su P."/>
            <person name="Kiefer A.F."/>
            <person name="Nichols A."/>
            <person name="Cepeda A.J."/>
            <person name="Yan W."/>
            <person name="Fan B."/>
            <person name="Jiang Y."/>
            <person name="Adhikari A."/>
            <person name="Zheng C.-J."/>
            <person name="Schuster L."/>
            <person name="Cowan T.M."/>
            <person name="Smanski M.J."/>
            <person name="Chevrette M.G."/>
            <person name="De Carvalho L.P.S."/>
            <person name="Shen B."/>
        </authorList>
    </citation>
    <scope>NUCLEOTIDE SEQUENCE [LARGE SCALE GENOMIC DNA]</scope>
    <source>
        <strain evidence="1 2">NPDC049845</strain>
    </source>
</reference>
<protein>
    <submittedName>
        <fullName evidence="1">Uncharacterized protein</fullName>
    </submittedName>
</protein>
<proteinExistence type="predicted"/>
<evidence type="ECO:0000313" key="1">
    <source>
        <dbReference type="EMBL" id="MFI7266024.1"/>
    </source>
</evidence>
<keyword evidence="2" id="KW-1185">Reference proteome</keyword>
<dbReference type="Proteomes" id="UP001612812">
    <property type="component" value="Unassembled WGS sequence"/>
</dbReference>
<gene>
    <name evidence="1" type="ORF">ACIBP4_27440</name>
</gene>
<sequence>MRRAYRDLVMRVEAYGDAVAYSGQVATASAMVRNGATRSPPNFAEEDES</sequence>
<name>A0ABW7ZT57_9ACTN</name>
<comment type="caution">
    <text evidence="1">The sequence shown here is derived from an EMBL/GenBank/DDBJ whole genome shotgun (WGS) entry which is preliminary data.</text>
</comment>
<accession>A0ABW7ZT57</accession>
<dbReference type="EMBL" id="JBITLE010000015">
    <property type="protein sequence ID" value="MFI7266024.1"/>
    <property type="molecule type" value="Genomic_DNA"/>
</dbReference>
<evidence type="ECO:0000313" key="2">
    <source>
        <dbReference type="Proteomes" id="UP001612812"/>
    </source>
</evidence>
<organism evidence="1 2">
    <name type="scientific">Micromonospora maritima</name>
    <dbReference type="NCBI Taxonomy" id="986711"/>
    <lineage>
        <taxon>Bacteria</taxon>
        <taxon>Bacillati</taxon>
        <taxon>Actinomycetota</taxon>
        <taxon>Actinomycetes</taxon>
        <taxon>Micromonosporales</taxon>
        <taxon>Micromonosporaceae</taxon>
        <taxon>Micromonospora</taxon>
    </lineage>
</organism>